<feature type="transmembrane region" description="Helical" evidence="15">
    <location>
        <begin position="159"/>
        <end position="181"/>
    </location>
</feature>
<evidence type="ECO:0000256" key="9">
    <source>
        <dbReference type="ARBA" id="ARBA00022777"/>
    </source>
</evidence>
<dbReference type="EC" id="2.7.13.3" evidence="3"/>
<evidence type="ECO:0000256" key="7">
    <source>
        <dbReference type="ARBA" id="ARBA00022692"/>
    </source>
</evidence>
<dbReference type="GO" id="GO:0000155">
    <property type="term" value="F:phosphorelay sensor kinase activity"/>
    <property type="evidence" value="ECO:0007669"/>
    <property type="project" value="InterPro"/>
</dbReference>
<evidence type="ECO:0000256" key="11">
    <source>
        <dbReference type="ARBA" id="ARBA00022989"/>
    </source>
</evidence>
<dbReference type="AlphaFoldDB" id="A0A919YEZ8"/>
<dbReference type="SMART" id="SM00304">
    <property type="entry name" value="HAMP"/>
    <property type="match status" value="1"/>
</dbReference>
<sequence>MKMKTWVLLSYLVVMLLPLVALYGLYLILNSFYERQNVSETITASKEMTAIEEKLENTRWYRVQPRSNYAPIESLTGPSVWIDLYRSDGFKLYSSTDKDVFGYMIKRDMESLYAGLYDRKETNRTFSIKKPVFADGQVIGFYEITLARKKWTEGVRNRTFIIGALLLLFLAALYVAIAFLLNRKLGRPLGLLIRRMQAFAKNEPLPEARYTAGGEIGEALQQFDRMRHQIEEARQEVERQQQANNFMVASLSHDLKTPLTSIRAYAEALADPARLEKQERAEYETVLLAKVGQMQQMIDDLAVYTSLRSSSLPAEPVVVESEEFFDMLLSGYEALTGENGLNLTTSVRLTGCCSVEPKQMTRLMDNLMSNAVKYACSGGVVWASAQDSDLDLPAWIFPEVKPGIKRPDEPEIWLLVQNEGPVPGPEQLRLLHEPFYQADTARTLKRDKTSSGLGLSIVDMIARRHGGSLELHADPDRGMLALCRLPKLAQNKREMK</sequence>
<organism evidence="18 19">
    <name type="scientific">Paenibacillus azoreducens</name>
    <dbReference type="NCBI Taxonomy" id="116718"/>
    <lineage>
        <taxon>Bacteria</taxon>
        <taxon>Bacillati</taxon>
        <taxon>Bacillota</taxon>
        <taxon>Bacilli</taxon>
        <taxon>Bacillales</taxon>
        <taxon>Paenibacillaceae</taxon>
        <taxon>Paenibacillus</taxon>
    </lineage>
</organism>
<evidence type="ECO:0000313" key="19">
    <source>
        <dbReference type="Proteomes" id="UP000682811"/>
    </source>
</evidence>
<keyword evidence="4" id="KW-1003">Cell membrane</keyword>
<protein>
    <recommendedName>
        <fullName evidence="3">histidine kinase</fullName>
        <ecNumber evidence="3">2.7.13.3</ecNumber>
    </recommendedName>
</protein>
<dbReference type="InterPro" id="IPR003661">
    <property type="entry name" value="HisK_dim/P_dom"/>
</dbReference>
<comment type="caution">
    <text evidence="18">The sequence shown here is derived from an EMBL/GenBank/DDBJ whole genome shotgun (WGS) entry which is preliminary data.</text>
</comment>
<keyword evidence="19" id="KW-1185">Reference proteome</keyword>
<evidence type="ECO:0000256" key="10">
    <source>
        <dbReference type="ARBA" id="ARBA00022840"/>
    </source>
</evidence>
<evidence type="ECO:0000256" key="5">
    <source>
        <dbReference type="ARBA" id="ARBA00022553"/>
    </source>
</evidence>
<dbReference type="CDD" id="cd00082">
    <property type="entry name" value="HisKA"/>
    <property type="match status" value="1"/>
</dbReference>
<comment type="subcellular location">
    <subcellularLocation>
        <location evidence="2">Cell membrane</location>
        <topology evidence="2">Multi-pass membrane protein</topology>
    </subcellularLocation>
</comment>
<dbReference type="EMBL" id="BORT01000010">
    <property type="protein sequence ID" value="GIO47900.1"/>
    <property type="molecule type" value="Genomic_DNA"/>
</dbReference>
<dbReference type="PANTHER" id="PTHR45528:SF1">
    <property type="entry name" value="SENSOR HISTIDINE KINASE CPXA"/>
    <property type="match status" value="1"/>
</dbReference>
<comment type="catalytic activity">
    <reaction evidence="1">
        <text>ATP + protein L-histidine = ADP + protein N-phospho-L-histidine.</text>
        <dbReference type="EC" id="2.7.13.3"/>
    </reaction>
</comment>
<dbReference type="SUPFAM" id="SSF47384">
    <property type="entry name" value="Homodimeric domain of signal transducing histidine kinase"/>
    <property type="match status" value="1"/>
</dbReference>
<feature type="domain" description="Histidine kinase" evidence="16">
    <location>
        <begin position="250"/>
        <end position="489"/>
    </location>
</feature>
<dbReference type="SUPFAM" id="SSF55874">
    <property type="entry name" value="ATPase domain of HSP90 chaperone/DNA topoisomerase II/histidine kinase"/>
    <property type="match status" value="1"/>
</dbReference>
<evidence type="ECO:0000256" key="4">
    <source>
        <dbReference type="ARBA" id="ARBA00022475"/>
    </source>
</evidence>
<name>A0A919YEZ8_9BACL</name>
<dbReference type="PANTHER" id="PTHR45528">
    <property type="entry name" value="SENSOR HISTIDINE KINASE CPXA"/>
    <property type="match status" value="1"/>
</dbReference>
<keyword evidence="8" id="KW-0547">Nucleotide-binding</keyword>
<dbReference type="Pfam" id="PF00512">
    <property type="entry name" value="HisKA"/>
    <property type="match status" value="1"/>
</dbReference>
<dbReference type="SMART" id="SM00388">
    <property type="entry name" value="HisKA"/>
    <property type="match status" value="1"/>
</dbReference>
<keyword evidence="7 15" id="KW-0812">Transmembrane</keyword>
<keyword evidence="10" id="KW-0067">ATP-binding</keyword>
<keyword evidence="14" id="KW-0175">Coiled coil</keyword>
<dbReference type="InterPro" id="IPR050398">
    <property type="entry name" value="HssS/ArlS-like"/>
</dbReference>
<dbReference type="InterPro" id="IPR003594">
    <property type="entry name" value="HATPase_dom"/>
</dbReference>
<evidence type="ECO:0000256" key="3">
    <source>
        <dbReference type="ARBA" id="ARBA00012438"/>
    </source>
</evidence>
<dbReference type="GO" id="GO:0005524">
    <property type="term" value="F:ATP binding"/>
    <property type="evidence" value="ECO:0007669"/>
    <property type="project" value="UniProtKB-KW"/>
</dbReference>
<dbReference type="Gene3D" id="1.10.287.130">
    <property type="match status" value="1"/>
</dbReference>
<evidence type="ECO:0000259" key="16">
    <source>
        <dbReference type="PROSITE" id="PS50109"/>
    </source>
</evidence>
<evidence type="ECO:0000259" key="17">
    <source>
        <dbReference type="PROSITE" id="PS50885"/>
    </source>
</evidence>
<dbReference type="PROSITE" id="PS50885">
    <property type="entry name" value="HAMP"/>
    <property type="match status" value="1"/>
</dbReference>
<gene>
    <name evidence="18" type="ORF">J34TS1_26650</name>
</gene>
<dbReference type="Proteomes" id="UP000682811">
    <property type="component" value="Unassembled WGS sequence"/>
</dbReference>
<feature type="coiled-coil region" evidence="14">
    <location>
        <begin position="216"/>
        <end position="250"/>
    </location>
</feature>
<dbReference type="InterPro" id="IPR036890">
    <property type="entry name" value="HATPase_C_sf"/>
</dbReference>
<keyword evidence="9" id="KW-0418">Kinase</keyword>
<dbReference type="SMART" id="SM00387">
    <property type="entry name" value="HATPase_c"/>
    <property type="match status" value="1"/>
</dbReference>
<proteinExistence type="predicted"/>
<evidence type="ECO:0000256" key="8">
    <source>
        <dbReference type="ARBA" id="ARBA00022741"/>
    </source>
</evidence>
<evidence type="ECO:0000256" key="13">
    <source>
        <dbReference type="ARBA" id="ARBA00023136"/>
    </source>
</evidence>
<dbReference type="GO" id="GO:0005886">
    <property type="term" value="C:plasma membrane"/>
    <property type="evidence" value="ECO:0007669"/>
    <property type="project" value="UniProtKB-SubCell"/>
</dbReference>
<evidence type="ECO:0000256" key="15">
    <source>
        <dbReference type="SAM" id="Phobius"/>
    </source>
</evidence>
<feature type="transmembrane region" description="Helical" evidence="15">
    <location>
        <begin position="6"/>
        <end position="29"/>
    </location>
</feature>
<evidence type="ECO:0000256" key="6">
    <source>
        <dbReference type="ARBA" id="ARBA00022679"/>
    </source>
</evidence>
<reference evidence="18 19" key="1">
    <citation type="submission" date="2021-03" db="EMBL/GenBank/DDBJ databases">
        <title>Antimicrobial resistance genes in bacteria isolated from Japanese honey, and their potential for conferring macrolide and lincosamide resistance in the American foulbrood pathogen Paenibacillus larvae.</title>
        <authorList>
            <person name="Okamoto M."/>
            <person name="Kumagai M."/>
            <person name="Kanamori H."/>
            <person name="Takamatsu D."/>
        </authorList>
    </citation>
    <scope>NUCLEOTIDE SEQUENCE [LARGE SCALE GENOMIC DNA]</scope>
    <source>
        <strain evidence="18 19">J34TS1</strain>
    </source>
</reference>
<keyword evidence="13 15" id="KW-0472">Membrane</keyword>
<keyword evidence="12" id="KW-0902">Two-component regulatory system</keyword>
<keyword evidence="5" id="KW-0597">Phosphoprotein</keyword>
<accession>A0A919YEZ8</accession>
<evidence type="ECO:0000256" key="1">
    <source>
        <dbReference type="ARBA" id="ARBA00000085"/>
    </source>
</evidence>
<dbReference type="Gene3D" id="3.30.565.10">
    <property type="entry name" value="Histidine kinase-like ATPase, C-terminal domain"/>
    <property type="match status" value="1"/>
</dbReference>
<dbReference type="InterPro" id="IPR036097">
    <property type="entry name" value="HisK_dim/P_sf"/>
</dbReference>
<evidence type="ECO:0000256" key="2">
    <source>
        <dbReference type="ARBA" id="ARBA00004651"/>
    </source>
</evidence>
<dbReference type="PROSITE" id="PS50109">
    <property type="entry name" value="HIS_KIN"/>
    <property type="match status" value="1"/>
</dbReference>
<evidence type="ECO:0000256" key="12">
    <source>
        <dbReference type="ARBA" id="ARBA00023012"/>
    </source>
</evidence>
<dbReference type="InterPro" id="IPR003660">
    <property type="entry name" value="HAMP_dom"/>
</dbReference>
<dbReference type="CDD" id="cd00075">
    <property type="entry name" value="HATPase"/>
    <property type="match status" value="1"/>
</dbReference>
<dbReference type="Gene3D" id="6.10.340.10">
    <property type="match status" value="1"/>
</dbReference>
<evidence type="ECO:0000313" key="18">
    <source>
        <dbReference type="EMBL" id="GIO47900.1"/>
    </source>
</evidence>
<evidence type="ECO:0000256" key="14">
    <source>
        <dbReference type="SAM" id="Coils"/>
    </source>
</evidence>
<keyword evidence="11 15" id="KW-1133">Transmembrane helix</keyword>
<dbReference type="Pfam" id="PF02518">
    <property type="entry name" value="HATPase_c"/>
    <property type="match status" value="1"/>
</dbReference>
<dbReference type="RefSeq" id="WP_212978649.1">
    <property type="nucleotide sequence ID" value="NZ_AP025343.1"/>
</dbReference>
<feature type="domain" description="HAMP" evidence="17">
    <location>
        <begin position="183"/>
        <end position="235"/>
    </location>
</feature>
<dbReference type="InterPro" id="IPR005467">
    <property type="entry name" value="His_kinase_dom"/>
</dbReference>
<keyword evidence="6" id="KW-0808">Transferase</keyword>